<gene>
    <name evidence="3" type="ORF">H312_02941</name>
</gene>
<evidence type="ECO:0000256" key="1">
    <source>
        <dbReference type="ARBA" id="ARBA00005432"/>
    </source>
</evidence>
<dbReference type="STRING" id="1288291.A0A059EXA8"/>
<organism evidence="3 4">
    <name type="scientific">Anncaliia algerae PRA339</name>
    <dbReference type="NCBI Taxonomy" id="1288291"/>
    <lineage>
        <taxon>Eukaryota</taxon>
        <taxon>Fungi</taxon>
        <taxon>Fungi incertae sedis</taxon>
        <taxon>Microsporidia</taxon>
        <taxon>Tubulinosematoidea</taxon>
        <taxon>Tubulinosematidae</taxon>
        <taxon>Anncaliia</taxon>
    </lineage>
</organism>
<dbReference type="InterPro" id="IPR036424">
    <property type="entry name" value="UPP_synth-like_sf"/>
</dbReference>
<dbReference type="EMBL" id="KK365242">
    <property type="protein sequence ID" value="KCZ79658.1"/>
    <property type="molecule type" value="Genomic_DNA"/>
</dbReference>
<comment type="similarity">
    <text evidence="1">Belongs to the UPP synthase family.</text>
</comment>
<keyword evidence="2 3" id="KW-0808">Transferase</keyword>
<evidence type="ECO:0000256" key="2">
    <source>
        <dbReference type="ARBA" id="ARBA00022679"/>
    </source>
</evidence>
<accession>A0A059EXA8</accession>
<dbReference type="GO" id="GO:0016094">
    <property type="term" value="P:polyprenol biosynthetic process"/>
    <property type="evidence" value="ECO:0007669"/>
    <property type="project" value="TreeGrafter"/>
</dbReference>
<reference evidence="3 4" key="2">
    <citation type="submission" date="2014-03" db="EMBL/GenBank/DDBJ databases">
        <title>The Genome Sequence of Anncaliia algerae insect isolate PRA339.</title>
        <authorList>
            <consortium name="The Broad Institute Genome Sequencing Platform"/>
            <consortium name="The Broad Institute Genome Sequencing Center for Infectious Disease"/>
            <person name="Cuomo C."/>
            <person name="Becnel J."/>
            <person name="Sanscrainte N."/>
            <person name="Walker B."/>
            <person name="Young S.K."/>
            <person name="Zeng Q."/>
            <person name="Gargeya S."/>
            <person name="Fitzgerald M."/>
            <person name="Haas B."/>
            <person name="Abouelleil A."/>
            <person name="Alvarado L."/>
            <person name="Arachchi H.M."/>
            <person name="Berlin A.M."/>
            <person name="Chapman S.B."/>
            <person name="Dewar J."/>
            <person name="Goldberg J."/>
            <person name="Griggs A."/>
            <person name="Gujja S."/>
            <person name="Hansen M."/>
            <person name="Howarth C."/>
            <person name="Imamovic A."/>
            <person name="Larimer J."/>
            <person name="McCowan C."/>
            <person name="Murphy C."/>
            <person name="Neiman D."/>
            <person name="Pearson M."/>
            <person name="Priest M."/>
            <person name="Roberts A."/>
            <person name="Saif S."/>
            <person name="Shea T."/>
            <person name="Sisk P."/>
            <person name="Sykes S."/>
            <person name="Wortman J."/>
            <person name="Nusbaum C."/>
            <person name="Birren B."/>
        </authorList>
    </citation>
    <scope>NUCLEOTIDE SEQUENCE [LARGE SCALE GENOMIC DNA]</scope>
    <source>
        <strain evidence="3 4">PRA339</strain>
    </source>
</reference>
<name>A0A059EXA8_9MICR</name>
<dbReference type="GO" id="GO:0045547">
    <property type="term" value="F:ditrans,polycis-polyprenyl diphosphate synthase [(2E,6E)-farnesyl diphosphate specific] activity"/>
    <property type="evidence" value="ECO:0007669"/>
    <property type="project" value="TreeGrafter"/>
</dbReference>
<reference evidence="4" key="1">
    <citation type="submission" date="2013-02" db="EMBL/GenBank/DDBJ databases">
        <authorList>
            <consortium name="The Broad Institute Genome Sequencing Platform"/>
            <person name="Cuomo C."/>
            <person name="Becnel J."/>
            <person name="Sanscrainte N."/>
            <person name="Walker B."/>
            <person name="Young S.K."/>
            <person name="Zeng Q."/>
            <person name="Gargeya S."/>
            <person name="Fitzgerald M."/>
            <person name="Haas B."/>
            <person name="Abouelleil A."/>
            <person name="Alvarado L."/>
            <person name="Arachchi H.M."/>
            <person name="Berlin A.M."/>
            <person name="Chapman S.B."/>
            <person name="Dewar J."/>
            <person name="Goldberg J."/>
            <person name="Griggs A."/>
            <person name="Gujja S."/>
            <person name="Hansen M."/>
            <person name="Howarth C."/>
            <person name="Imamovic A."/>
            <person name="Larimer J."/>
            <person name="McCowan C."/>
            <person name="Murphy C."/>
            <person name="Neiman D."/>
            <person name="Pearson M."/>
            <person name="Priest M."/>
            <person name="Roberts A."/>
            <person name="Saif S."/>
            <person name="Shea T."/>
            <person name="Sisk P."/>
            <person name="Sykes S."/>
            <person name="Wortman J."/>
            <person name="Nusbaum C."/>
            <person name="Birren B."/>
        </authorList>
    </citation>
    <scope>NUCLEOTIDE SEQUENCE [LARGE SCALE GENOMIC DNA]</scope>
    <source>
        <strain evidence="4">PRA339</strain>
    </source>
</reference>
<dbReference type="Gene3D" id="3.40.1180.10">
    <property type="entry name" value="Decaprenyl diphosphate synthase-like"/>
    <property type="match status" value="1"/>
</dbReference>
<dbReference type="AlphaFoldDB" id="A0A059EXA8"/>
<dbReference type="Pfam" id="PF01255">
    <property type="entry name" value="Prenyltransf"/>
    <property type="match status" value="1"/>
</dbReference>
<dbReference type="Proteomes" id="UP000030655">
    <property type="component" value="Unassembled WGS sequence"/>
</dbReference>
<dbReference type="PANTHER" id="PTHR10291">
    <property type="entry name" value="DEHYDRODOLICHYL DIPHOSPHATE SYNTHASE FAMILY MEMBER"/>
    <property type="match status" value="1"/>
</dbReference>
<dbReference type="GO" id="GO:0005783">
    <property type="term" value="C:endoplasmic reticulum"/>
    <property type="evidence" value="ECO:0007669"/>
    <property type="project" value="TreeGrafter"/>
</dbReference>
<dbReference type="VEuPathDB" id="MicrosporidiaDB:H312_02941"/>
<dbReference type="SUPFAM" id="SSF64005">
    <property type="entry name" value="Undecaprenyl diphosphate synthase"/>
    <property type="match status" value="1"/>
</dbReference>
<protein>
    <submittedName>
        <fullName evidence="3">Di-trans,poly-cis-decaprenylcistransferase</fullName>
    </submittedName>
</protein>
<dbReference type="PANTHER" id="PTHR10291:SF43">
    <property type="entry name" value="DEHYDRODOLICHYL DIPHOSPHATE SYNTHASE COMPLEX SUBUNIT DHDDS"/>
    <property type="match status" value="1"/>
</dbReference>
<dbReference type="OrthoDB" id="2191730at2759"/>
<dbReference type="HOGENOM" id="CLU_1932483_0_0_1"/>
<keyword evidence="4" id="KW-1185">Reference proteome</keyword>
<evidence type="ECO:0000313" key="3">
    <source>
        <dbReference type="EMBL" id="KCZ79658.1"/>
    </source>
</evidence>
<sequence length="131" mass="15310">MKLKPSIFLMLLGIRISLFLIKLLKRIQNSSLIKRIRIPFIPLDLSKLKVAFIMDGNRRYAKSVNKTNPKELGLISMKETINFCHKLKIKELNFYVLSIKNLQRPESEISEINSLLSKKEYFNFKLKVIGN</sequence>
<evidence type="ECO:0000313" key="4">
    <source>
        <dbReference type="Proteomes" id="UP000030655"/>
    </source>
</evidence>
<dbReference type="InterPro" id="IPR001441">
    <property type="entry name" value="UPP_synth-like"/>
</dbReference>
<feature type="non-terminal residue" evidence="3">
    <location>
        <position position="131"/>
    </location>
</feature>
<proteinExistence type="inferred from homology"/>